<reference evidence="8" key="1">
    <citation type="submission" date="2013-04" db="EMBL/GenBank/DDBJ databases">
        <authorList>
            <person name="Qu J."/>
            <person name="Murali S.C."/>
            <person name="Bandaranaike D."/>
            <person name="Bellair M."/>
            <person name="Blankenburg K."/>
            <person name="Chao H."/>
            <person name="Dinh H."/>
            <person name="Doddapaneni H."/>
            <person name="Downs B."/>
            <person name="Dugan-Rocha S."/>
            <person name="Elkadiri S."/>
            <person name="Gnanaolivu R.D."/>
            <person name="Hernandez B."/>
            <person name="Javaid M."/>
            <person name="Jayaseelan J.C."/>
            <person name="Lee S."/>
            <person name="Li M."/>
            <person name="Ming W."/>
            <person name="Munidasa M."/>
            <person name="Muniz J."/>
            <person name="Nguyen L."/>
            <person name="Ongeri F."/>
            <person name="Osuji N."/>
            <person name="Pu L.-L."/>
            <person name="Puazo M."/>
            <person name="Qu C."/>
            <person name="Quiroz J."/>
            <person name="Raj R."/>
            <person name="Weissenberger G."/>
            <person name="Xin Y."/>
            <person name="Zou X."/>
            <person name="Han Y."/>
            <person name="Richards S."/>
            <person name="Worley K."/>
            <person name="Muzny D."/>
            <person name="Gibbs R."/>
        </authorList>
    </citation>
    <scope>NUCLEOTIDE SEQUENCE</scope>
    <source>
        <strain evidence="8">Sampled in the wild</strain>
    </source>
</reference>
<evidence type="ECO:0000313" key="9">
    <source>
        <dbReference type="Proteomes" id="UP000792457"/>
    </source>
</evidence>
<dbReference type="AlphaFoldDB" id="A0A8K0KPX9"/>
<dbReference type="PANTHER" id="PTHR24403">
    <property type="entry name" value="ZINC FINGER PROTEIN"/>
    <property type="match status" value="1"/>
</dbReference>
<reference evidence="8" key="2">
    <citation type="submission" date="2017-10" db="EMBL/GenBank/DDBJ databases">
        <title>Ladona fulva Genome sequencing and assembly.</title>
        <authorList>
            <person name="Murali S."/>
            <person name="Richards S."/>
            <person name="Bandaranaike D."/>
            <person name="Bellair M."/>
            <person name="Blankenburg K."/>
            <person name="Chao H."/>
            <person name="Dinh H."/>
            <person name="Doddapaneni H."/>
            <person name="Dugan-Rocha S."/>
            <person name="Elkadiri S."/>
            <person name="Gnanaolivu R."/>
            <person name="Hernandez B."/>
            <person name="Skinner E."/>
            <person name="Javaid M."/>
            <person name="Lee S."/>
            <person name="Li M."/>
            <person name="Ming W."/>
            <person name="Munidasa M."/>
            <person name="Muniz J."/>
            <person name="Nguyen L."/>
            <person name="Hughes D."/>
            <person name="Osuji N."/>
            <person name="Pu L.-L."/>
            <person name="Puazo M."/>
            <person name="Qu C."/>
            <person name="Quiroz J."/>
            <person name="Raj R."/>
            <person name="Weissenberger G."/>
            <person name="Xin Y."/>
            <person name="Zou X."/>
            <person name="Han Y."/>
            <person name="Worley K."/>
            <person name="Muzny D."/>
            <person name="Gibbs R."/>
        </authorList>
    </citation>
    <scope>NUCLEOTIDE SEQUENCE</scope>
    <source>
        <strain evidence="8">Sampled in the wild</strain>
    </source>
</reference>
<comment type="caution">
    <text evidence="8">The sequence shown here is derived from an EMBL/GenBank/DDBJ whole genome shotgun (WGS) entry which is preliminary data.</text>
</comment>
<dbReference type="FunFam" id="3.30.160.60:FF:002127">
    <property type="entry name" value="Uncharacterized protein"/>
    <property type="match status" value="1"/>
</dbReference>
<evidence type="ECO:0000256" key="3">
    <source>
        <dbReference type="ARBA" id="ARBA00022771"/>
    </source>
</evidence>
<gene>
    <name evidence="8" type="ORF">J437_LFUL017414</name>
</gene>
<dbReference type="InterPro" id="IPR013087">
    <property type="entry name" value="Znf_C2H2_type"/>
</dbReference>
<protein>
    <recommendedName>
        <fullName evidence="7">C2H2-type domain-containing protein</fullName>
    </recommendedName>
</protein>
<keyword evidence="9" id="KW-1185">Reference proteome</keyword>
<dbReference type="Gene3D" id="3.30.160.60">
    <property type="entry name" value="Classic Zinc Finger"/>
    <property type="match status" value="2"/>
</dbReference>
<keyword evidence="4" id="KW-0862">Zinc</keyword>
<proteinExistence type="predicted"/>
<evidence type="ECO:0000256" key="1">
    <source>
        <dbReference type="ARBA" id="ARBA00022723"/>
    </source>
</evidence>
<feature type="region of interest" description="Disordered" evidence="6">
    <location>
        <begin position="103"/>
        <end position="131"/>
    </location>
</feature>
<evidence type="ECO:0000256" key="4">
    <source>
        <dbReference type="ARBA" id="ARBA00022833"/>
    </source>
</evidence>
<keyword evidence="3 5" id="KW-0863">Zinc-finger</keyword>
<keyword evidence="2" id="KW-0677">Repeat</keyword>
<evidence type="ECO:0000256" key="6">
    <source>
        <dbReference type="SAM" id="MobiDB-lite"/>
    </source>
</evidence>
<evidence type="ECO:0000259" key="7">
    <source>
        <dbReference type="PROSITE" id="PS50157"/>
    </source>
</evidence>
<evidence type="ECO:0000256" key="2">
    <source>
        <dbReference type="ARBA" id="ARBA00022737"/>
    </source>
</evidence>
<dbReference type="InterPro" id="IPR050688">
    <property type="entry name" value="Zinc_finger/UBP_domain"/>
</dbReference>
<dbReference type="OrthoDB" id="3437960at2759"/>
<dbReference type="PANTHER" id="PTHR24403:SF109">
    <property type="entry name" value="ZINC FINGER PROTEIN 845-LIKE"/>
    <property type="match status" value="1"/>
</dbReference>
<feature type="compositionally biased region" description="Polar residues" evidence="6">
    <location>
        <begin position="115"/>
        <end position="131"/>
    </location>
</feature>
<evidence type="ECO:0000313" key="8">
    <source>
        <dbReference type="EMBL" id="KAG8238274.1"/>
    </source>
</evidence>
<dbReference type="GO" id="GO:0008270">
    <property type="term" value="F:zinc ion binding"/>
    <property type="evidence" value="ECO:0007669"/>
    <property type="project" value="UniProtKB-KW"/>
</dbReference>
<dbReference type="PROSITE" id="PS50157">
    <property type="entry name" value="ZINC_FINGER_C2H2_2"/>
    <property type="match status" value="1"/>
</dbReference>
<feature type="domain" description="C2H2-type" evidence="7">
    <location>
        <begin position="49"/>
        <end position="76"/>
    </location>
</feature>
<evidence type="ECO:0000256" key="5">
    <source>
        <dbReference type="PROSITE-ProRule" id="PRU00042"/>
    </source>
</evidence>
<sequence>MTFHENWREEAFHGVINYTEYHESERRDNVCKVEIKEEPEEGDNAKKRFICNVCNYRTLRSFLLKEHVPTHTGEKPYKCEICEFGTARLSSFKIHSRKHTDASVLSPETAVDSELPNSGSTSKSCTQNKLQSKTNLTGESLEPNHHHSPTHSFALKAYPKSW</sequence>
<keyword evidence="1" id="KW-0479">Metal-binding</keyword>
<accession>A0A8K0KPX9</accession>
<dbReference type="InterPro" id="IPR036236">
    <property type="entry name" value="Znf_C2H2_sf"/>
</dbReference>
<name>A0A8K0KPX9_LADFU</name>
<dbReference type="GO" id="GO:0005634">
    <property type="term" value="C:nucleus"/>
    <property type="evidence" value="ECO:0007669"/>
    <property type="project" value="TreeGrafter"/>
</dbReference>
<dbReference type="SMART" id="SM00355">
    <property type="entry name" value="ZnF_C2H2"/>
    <property type="match status" value="2"/>
</dbReference>
<dbReference type="Proteomes" id="UP000792457">
    <property type="component" value="Unassembled WGS sequence"/>
</dbReference>
<dbReference type="EMBL" id="KZ309317">
    <property type="protein sequence ID" value="KAG8238274.1"/>
    <property type="molecule type" value="Genomic_DNA"/>
</dbReference>
<dbReference type="GO" id="GO:0045944">
    <property type="term" value="P:positive regulation of transcription by RNA polymerase II"/>
    <property type="evidence" value="ECO:0007669"/>
    <property type="project" value="TreeGrafter"/>
</dbReference>
<dbReference type="SUPFAM" id="SSF57667">
    <property type="entry name" value="beta-beta-alpha zinc fingers"/>
    <property type="match status" value="1"/>
</dbReference>
<organism evidence="8 9">
    <name type="scientific">Ladona fulva</name>
    <name type="common">Scarce chaser dragonfly</name>
    <name type="synonym">Libellula fulva</name>
    <dbReference type="NCBI Taxonomy" id="123851"/>
    <lineage>
        <taxon>Eukaryota</taxon>
        <taxon>Metazoa</taxon>
        <taxon>Ecdysozoa</taxon>
        <taxon>Arthropoda</taxon>
        <taxon>Hexapoda</taxon>
        <taxon>Insecta</taxon>
        <taxon>Pterygota</taxon>
        <taxon>Palaeoptera</taxon>
        <taxon>Odonata</taxon>
        <taxon>Epiprocta</taxon>
        <taxon>Anisoptera</taxon>
        <taxon>Libelluloidea</taxon>
        <taxon>Libellulidae</taxon>
        <taxon>Ladona</taxon>
    </lineage>
</organism>